<protein>
    <recommendedName>
        <fullName evidence="4">Exostosin GT47 domain-containing protein</fullName>
    </recommendedName>
</protein>
<evidence type="ECO:0000313" key="3">
    <source>
        <dbReference type="Proteomes" id="UP001470230"/>
    </source>
</evidence>
<dbReference type="EMBL" id="JAPFFF010000019">
    <property type="protein sequence ID" value="KAK8858024.1"/>
    <property type="molecule type" value="Genomic_DNA"/>
</dbReference>
<keyword evidence="1" id="KW-1133">Transmembrane helix</keyword>
<comment type="caution">
    <text evidence="2">The sequence shown here is derived from an EMBL/GenBank/DDBJ whole genome shotgun (WGS) entry which is preliminary data.</text>
</comment>
<organism evidence="2 3">
    <name type="scientific">Tritrichomonas musculus</name>
    <dbReference type="NCBI Taxonomy" id="1915356"/>
    <lineage>
        <taxon>Eukaryota</taxon>
        <taxon>Metamonada</taxon>
        <taxon>Parabasalia</taxon>
        <taxon>Tritrichomonadida</taxon>
        <taxon>Tritrichomonadidae</taxon>
        <taxon>Tritrichomonas</taxon>
    </lineage>
</organism>
<reference evidence="2 3" key="1">
    <citation type="submission" date="2024-04" db="EMBL/GenBank/DDBJ databases">
        <title>Tritrichomonas musculus Genome.</title>
        <authorList>
            <person name="Alves-Ferreira E."/>
            <person name="Grigg M."/>
            <person name="Lorenzi H."/>
            <person name="Galac M."/>
        </authorList>
    </citation>
    <scope>NUCLEOTIDE SEQUENCE [LARGE SCALE GENOMIC DNA]</scope>
    <source>
        <strain evidence="2 3">EAF2021</strain>
    </source>
</reference>
<keyword evidence="1" id="KW-0812">Transmembrane</keyword>
<evidence type="ECO:0000313" key="2">
    <source>
        <dbReference type="EMBL" id="KAK8858024.1"/>
    </source>
</evidence>
<name>A0ABR2I7F5_9EUKA</name>
<evidence type="ECO:0008006" key="4">
    <source>
        <dbReference type="Google" id="ProtNLM"/>
    </source>
</evidence>
<sequence length="413" mass="48946">MKKRDYLHHKSSSRAFYLMKILVISFIIAIMFYLLLFSFGSTKNDITNQLTLEDNKTNSSIEVEKTEEIKNTKIEYDYSNILKDAIECVGSNSNTDIFMSKSFEERKYHTKWINDEIQKIIPKKMSHHCWSGFCGPWLEDIWNKMENEDFHIFGPFIPLFVPWSQMWITNSSLYITWRDKIIELLQIDYFYITLSSNSAGIEGRDEQRRILPDNLLIISSGGRGHIPILMFMKELSPNDYPINENYEYDLMFVGTYRYKIRQYIIANYSKMLGKKFKYLNKYTNFRIQYDQAKFVCAPRGYGRSSYRLSEILQTGRVPVYVYNDIIWLPYYNSINWSDFSIITNVSRLNETIDQIKNTPVSEITQMRRKIKSMYYTHFSIDGTFKHIKSFLLYGFSKSDLRCAKRSYVAGITD</sequence>
<accession>A0ABR2I7F5</accession>
<feature type="transmembrane region" description="Helical" evidence="1">
    <location>
        <begin position="21"/>
        <end position="40"/>
    </location>
</feature>
<evidence type="ECO:0000256" key="1">
    <source>
        <dbReference type="SAM" id="Phobius"/>
    </source>
</evidence>
<keyword evidence="3" id="KW-1185">Reference proteome</keyword>
<dbReference type="Proteomes" id="UP001470230">
    <property type="component" value="Unassembled WGS sequence"/>
</dbReference>
<proteinExistence type="predicted"/>
<keyword evidence="1" id="KW-0472">Membrane</keyword>
<gene>
    <name evidence="2" type="ORF">M9Y10_013124</name>
</gene>